<dbReference type="InterPro" id="IPR011042">
    <property type="entry name" value="6-blade_b-propeller_TolB-like"/>
</dbReference>
<evidence type="ECO:0000313" key="7">
    <source>
        <dbReference type="Proteomes" id="UP000697995"/>
    </source>
</evidence>
<evidence type="ECO:0000256" key="4">
    <source>
        <dbReference type="PROSITE-ProRule" id="PRU00504"/>
    </source>
</evidence>
<evidence type="ECO:0000313" key="6">
    <source>
        <dbReference type="EMBL" id="MBK1658563.1"/>
    </source>
</evidence>
<name>A0ABS1CW40_9PROT</name>
<evidence type="ECO:0000256" key="1">
    <source>
        <dbReference type="ARBA" id="ARBA00022729"/>
    </source>
</evidence>
<dbReference type="SUPFAM" id="SSF63829">
    <property type="entry name" value="Calcium-dependent phosphotriesterase"/>
    <property type="match status" value="1"/>
</dbReference>
<organism evidence="6 7">
    <name type="scientific">Paracraurococcus ruber</name>
    <dbReference type="NCBI Taxonomy" id="77675"/>
    <lineage>
        <taxon>Bacteria</taxon>
        <taxon>Pseudomonadati</taxon>
        <taxon>Pseudomonadota</taxon>
        <taxon>Alphaproteobacteria</taxon>
        <taxon>Acetobacterales</taxon>
        <taxon>Roseomonadaceae</taxon>
        <taxon>Paracraurococcus</taxon>
    </lineage>
</organism>
<dbReference type="InterPro" id="IPR001258">
    <property type="entry name" value="NHL_repeat"/>
</dbReference>
<evidence type="ECO:0000256" key="5">
    <source>
        <dbReference type="SAM" id="SignalP"/>
    </source>
</evidence>
<gene>
    <name evidence="6" type="ORF">CKO45_10000</name>
</gene>
<dbReference type="PANTHER" id="PTHR10680">
    <property type="entry name" value="PEPTIDYL-GLYCINE ALPHA-AMIDATING MONOOXYGENASE"/>
    <property type="match status" value="1"/>
</dbReference>
<proteinExistence type="predicted"/>
<evidence type="ECO:0000256" key="2">
    <source>
        <dbReference type="ARBA" id="ARBA00022737"/>
    </source>
</evidence>
<keyword evidence="7" id="KW-1185">Reference proteome</keyword>
<dbReference type="Proteomes" id="UP000697995">
    <property type="component" value="Unassembled WGS sequence"/>
</dbReference>
<dbReference type="Gene3D" id="2.120.10.30">
    <property type="entry name" value="TolB, C-terminal domain"/>
    <property type="match status" value="1"/>
</dbReference>
<dbReference type="PROSITE" id="PS51125">
    <property type="entry name" value="NHL"/>
    <property type="match status" value="1"/>
</dbReference>
<dbReference type="RefSeq" id="WP_133220028.1">
    <property type="nucleotide sequence ID" value="NZ_NRSG01000057.1"/>
</dbReference>
<evidence type="ECO:0000256" key="3">
    <source>
        <dbReference type="ARBA" id="ARBA00023180"/>
    </source>
</evidence>
<reference evidence="6 7" key="1">
    <citation type="journal article" date="2020" name="Microorganisms">
        <title>Osmotic Adaptation and Compatible Solute Biosynthesis of Phototrophic Bacteria as Revealed from Genome Analyses.</title>
        <authorList>
            <person name="Imhoff J.F."/>
            <person name="Rahn T."/>
            <person name="Kunzel S."/>
            <person name="Keller A."/>
            <person name="Neulinger S.C."/>
        </authorList>
    </citation>
    <scope>NUCLEOTIDE SEQUENCE [LARGE SCALE GENOMIC DNA]</scope>
    <source>
        <strain evidence="6 7">DSM 15382</strain>
    </source>
</reference>
<feature type="repeat" description="NHL" evidence="4">
    <location>
        <begin position="171"/>
        <end position="201"/>
    </location>
</feature>
<keyword evidence="2" id="KW-0677">Repeat</keyword>
<accession>A0ABS1CW40</accession>
<feature type="signal peptide" evidence="5">
    <location>
        <begin position="1"/>
        <end position="23"/>
    </location>
</feature>
<keyword evidence="1 5" id="KW-0732">Signal</keyword>
<keyword evidence="3" id="KW-0325">Glycoprotein</keyword>
<feature type="chain" id="PRO_5045047867" description="NHL repeat-containing protein" evidence="5">
    <location>
        <begin position="24"/>
        <end position="372"/>
    </location>
</feature>
<dbReference type="EMBL" id="NRSG01000057">
    <property type="protein sequence ID" value="MBK1658563.1"/>
    <property type="molecule type" value="Genomic_DNA"/>
</dbReference>
<comment type="caution">
    <text evidence="6">The sequence shown here is derived from an EMBL/GenBank/DDBJ whole genome shotgun (WGS) entry which is preliminary data.</text>
</comment>
<protein>
    <recommendedName>
        <fullName evidence="8">NHL repeat-containing protein</fullName>
    </recommendedName>
</protein>
<sequence length="372" mass="41272">MHRMLGAIAALALLTAPAPRATAQPQPPQYQVDPFWPKPLPNRWGIGQAAGVATDARDHVWVIHRPRTMTRDEAGAAQTPPLSECCIPAPSVVEFDPDGNVVQAWGGPGHHPSWPENEHGIYVDHRDRVWIAGNGNNDHVLLAFTRTGQFIRQIGLHRETGGSNDTQRLGRPADVEVDPETDEIYVADGYGNRRVIVFDSNTGAYKRHWGAYGERPPADDPLPAYRPGESAGTPARFFRNPVHCVRLARDGLLYVCDRANDRIQVFRKDGSFVREFVVAPDTLGSGSVWDMDFLPDRGQSVLFAADGSNNVMWMLERGGGALLGRFGRNGRNAGEFHWVHNMAVDSRGNIFTTEVDTGKRVQRFRLMGQFPR</sequence>
<evidence type="ECO:0008006" key="8">
    <source>
        <dbReference type="Google" id="ProtNLM"/>
    </source>
</evidence>